<protein>
    <submittedName>
        <fullName evidence="2">Uncharacterized protein</fullName>
    </submittedName>
</protein>
<sequence>MQTPIAVNFAGRCGRNGTRKKAVVRVDVCYMLSEIISTIADDLDDLMYQYDGREWCLYLYSIFYCTVNVFLGYDSHLGNRRYLMILVCAYSSSKVWSVRVLEVSPLAIF</sequence>
<keyword evidence="1" id="KW-0472">Membrane</keyword>
<evidence type="ECO:0000313" key="2">
    <source>
        <dbReference type="EnsemblMetazoa" id="GPAI047453-PA"/>
    </source>
</evidence>
<organism evidence="2 3">
    <name type="scientific">Glossina pallidipes</name>
    <name type="common">Tsetse fly</name>
    <dbReference type="NCBI Taxonomy" id="7398"/>
    <lineage>
        <taxon>Eukaryota</taxon>
        <taxon>Metazoa</taxon>
        <taxon>Ecdysozoa</taxon>
        <taxon>Arthropoda</taxon>
        <taxon>Hexapoda</taxon>
        <taxon>Insecta</taxon>
        <taxon>Pterygota</taxon>
        <taxon>Neoptera</taxon>
        <taxon>Endopterygota</taxon>
        <taxon>Diptera</taxon>
        <taxon>Brachycera</taxon>
        <taxon>Muscomorpha</taxon>
        <taxon>Hippoboscoidea</taxon>
        <taxon>Glossinidae</taxon>
        <taxon>Glossina</taxon>
    </lineage>
</organism>
<dbReference type="VEuPathDB" id="VectorBase:GPAI047453"/>
<accession>A0A1B0AJ50</accession>
<reference evidence="3" key="1">
    <citation type="submission" date="2014-03" db="EMBL/GenBank/DDBJ databases">
        <authorList>
            <person name="Aksoy S."/>
            <person name="Warren W."/>
            <person name="Wilson R.K."/>
        </authorList>
    </citation>
    <scope>NUCLEOTIDE SEQUENCE [LARGE SCALE GENOMIC DNA]</scope>
    <source>
        <strain evidence="3">IAEA</strain>
    </source>
</reference>
<dbReference type="AlphaFoldDB" id="A0A1B0AJ50"/>
<proteinExistence type="predicted"/>
<keyword evidence="3" id="KW-1185">Reference proteome</keyword>
<reference evidence="2" key="2">
    <citation type="submission" date="2020-05" db="UniProtKB">
        <authorList>
            <consortium name="EnsemblMetazoa"/>
        </authorList>
    </citation>
    <scope>IDENTIFICATION</scope>
    <source>
        <strain evidence="2">IAEA</strain>
    </source>
</reference>
<feature type="transmembrane region" description="Helical" evidence="1">
    <location>
        <begin position="57"/>
        <end position="73"/>
    </location>
</feature>
<evidence type="ECO:0000256" key="1">
    <source>
        <dbReference type="SAM" id="Phobius"/>
    </source>
</evidence>
<keyword evidence="1" id="KW-1133">Transmembrane helix</keyword>
<evidence type="ECO:0000313" key="3">
    <source>
        <dbReference type="Proteomes" id="UP000092445"/>
    </source>
</evidence>
<name>A0A1B0AJ50_GLOPL</name>
<dbReference type="Proteomes" id="UP000092445">
    <property type="component" value="Unassembled WGS sequence"/>
</dbReference>
<keyword evidence="1" id="KW-0812">Transmembrane</keyword>
<dbReference type="EnsemblMetazoa" id="GPAI047453-RA">
    <property type="protein sequence ID" value="GPAI047453-PA"/>
    <property type="gene ID" value="GPAI047453"/>
</dbReference>